<evidence type="ECO:0000256" key="7">
    <source>
        <dbReference type="SAM" id="Phobius"/>
    </source>
</evidence>
<keyword evidence="7" id="KW-0472">Membrane</keyword>
<keyword evidence="3" id="KW-0862">Zinc</keyword>
<keyword evidence="7" id="KW-0812">Transmembrane</keyword>
<dbReference type="EMBL" id="GGMR01010218">
    <property type="protein sequence ID" value="MBY22837.1"/>
    <property type="molecule type" value="Transcribed_RNA"/>
</dbReference>
<dbReference type="SUPFAM" id="SSF57716">
    <property type="entry name" value="Glucocorticoid receptor-like (DNA-binding domain)"/>
    <property type="match status" value="1"/>
</dbReference>
<keyword evidence="1" id="KW-0479">Metal-binding</keyword>
<dbReference type="GO" id="GO:0003677">
    <property type="term" value="F:DNA binding"/>
    <property type="evidence" value="ECO:0007669"/>
    <property type="project" value="UniProtKB-UniRule"/>
</dbReference>
<dbReference type="SMART" id="SM00980">
    <property type="entry name" value="THAP"/>
    <property type="match status" value="1"/>
</dbReference>
<dbReference type="PROSITE" id="PS50950">
    <property type="entry name" value="ZF_THAP"/>
    <property type="match status" value="1"/>
</dbReference>
<feature type="coiled-coil region" evidence="6">
    <location>
        <begin position="173"/>
        <end position="207"/>
    </location>
</feature>
<accession>A0A2S2P064</accession>
<dbReference type="GO" id="GO:0008270">
    <property type="term" value="F:zinc ion binding"/>
    <property type="evidence" value="ECO:0007669"/>
    <property type="project" value="UniProtKB-KW"/>
</dbReference>
<reference evidence="9" key="1">
    <citation type="submission" date="2018-04" db="EMBL/GenBank/DDBJ databases">
        <title>Transcriptome of Schizaphis graminum biotype I.</title>
        <authorList>
            <person name="Scully E.D."/>
            <person name="Geib S.M."/>
            <person name="Palmer N.A."/>
            <person name="Koch K."/>
            <person name="Bradshaw J."/>
            <person name="Heng-Moss T."/>
            <person name="Sarath G."/>
        </authorList>
    </citation>
    <scope>NUCLEOTIDE SEQUENCE</scope>
</reference>
<evidence type="ECO:0000256" key="3">
    <source>
        <dbReference type="ARBA" id="ARBA00022833"/>
    </source>
</evidence>
<keyword evidence="4 5" id="KW-0238">DNA-binding</keyword>
<evidence type="ECO:0000256" key="2">
    <source>
        <dbReference type="ARBA" id="ARBA00022771"/>
    </source>
</evidence>
<dbReference type="AlphaFoldDB" id="A0A2S2P064"/>
<feature type="transmembrane region" description="Helical" evidence="7">
    <location>
        <begin position="218"/>
        <end position="237"/>
    </location>
</feature>
<keyword evidence="6" id="KW-0175">Coiled coil</keyword>
<proteinExistence type="predicted"/>
<dbReference type="SMART" id="SM00692">
    <property type="entry name" value="DM3"/>
    <property type="match status" value="1"/>
</dbReference>
<name>A0A2S2P064_SCHGA</name>
<dbReference type="InterPro" id="IPR038441">
    <property type="entry name" value="THAP_Znf_sf"/>
</dbReference>
<dbReference type="InterPro" id="IPR006612">
    <property type="entry name" value="THAP_Znf"/>
</dbReference>
<feature type="domain" description="THAP-type" evidence="8">
    <location>
        <begin position="1"/>
        <end position="76"/>
    </location>
</feature>
<evidence type="ECO:0000256" key="5">
    <source>
        <dbReference type="PROSITE-ProRule" id="PRU00309"/>
    </source>
</evidence>
<keyword evidence="7" id="KW-1133">Transmembrane helix</keyword>
<dbReference type="Gene3D" id="6.20.210.20">
    <property type="entry name" value="THAP domain"/>
    <property type="match status" value="1"/>
</dbReference>
<evidence type="ECO:0000256" key="6">
    <source>
        <dbReference type="SAM" id="Coils"/>
    </source>
</evidence>
<evidence type="ECO:0000313" key="9">
    <source>
        <dbReference type="EMBL" id="MBY22837.1"/>
    </source>
</evidence>
<sequence>MVYKCLYCGSTSKNNDDALSFHSFPKDRKRNVWLDSLGLSNAGKWDKICSRHFNPQHFMVGGSKNTLLSDAVPMPINFNSDKNVPSTPLDEKMEDLVFMSTSVEHTRENTIDSSCDNTQYVTPQYNSKRKLFSNSESPKKILCSSSRFGDLEEHDFDTPRRAKRSFNFIKRTVLDLREKNRRIVQQNHRLEQKIHLLENIIKDQNDKLLQTKPNNSKVYISIYFFLFSGCIVWYYCFGFGL</sequence>
<dbReference type="Pfam" id="PF05485">
    <property type="entry name" value="THAP"/>
    <property type="match status" value="1"/>
</dbReference>
<evidence type="ECO:0000259" key="8">
    <source>
        <dbReference type="PROSITE" id="PS50950"/>
    </source>
</evidence>
<gene>
    <name evidence="9" type="ORF">g.56880</name>
</gene>
<evidence type="ECO:0000256" key="1">
    <source>
        <dbReference type="ARBA" id="ARBA00022723"/>
    </source>
</evidence>
<protein>
    <recommendedName>
        <fullName evidence="8">THAP-type domain-containing protein</fullName>
    </recommendedName>
</protein>
<organism evidence="9">
    <name type="scientific">Schizaphis graminum</name>
    <name type="common">Green bug aphid</name>
    <dbReference type="NCBI Taxonomy" id="13262"/>
    <lineage>
        <taxon>Eukaryota</taxon>
        <taxon>Metazoa</taxon>
        <taxon>Ecdysozoa</taxon>
        <taxon>Arthropoda</taxon>
        <taxon>Hexapoda</taxon>
        <taxon>Insecta</taxon>
        <taxon>Pterygota</taxon>
        <taxon>Neoptera</taxon>
        <taxon>Paraneoptera</taxon>
        <taxon>Hemiptera</taxon>
        <taxon>Sternorrhyncha</taxon>
        <taxon>Aphidomorpha</taxon>
        <taxon>Aphidoidea</taxon>
        <taxon>Aphididae</taxon>
        <taxon>Aphidini</taxon>
        <taxon>Schizaphis</taxon>
    </lineage>
</organism>
<keyword evidence="2 5" id="KW-0863">Zinc-finger</keyword>
<evidence type="ECO:0000256" key="4">
    <source>
        <dbReference type="ARBA" id="ARBA00023125"/>
    </source>
</evidence>